<evidence type="ECO:0000259" key="3">
    <source>
        <dbReference type="Pfam" id="PF18400"/>
    </source>
</evidence>
<sequence>MFQREALLKLLLIVCLDLVTWSNGVNYKTTVGLQSSWTETPILAEVSEYLASDNVDRFWDFVDRLSGHPKRTDLTSTNQRLVALELLDQFADSASEVQLAQLLIGSRSYSPAVQMNNHEGHQCRNTTEGCVPPCPESKVWAIVNKDKLACSHSELKTLLQTESPSADKERLYEVDKVRSSGNSATERVQVVLYGDLREEEVYTWHKTLSTCATDSCLYVFRHFFRDCEASSKTALQGYGVELVLKSTEYKAMDDSKDKVQQEEHQILEENAVLDGFNFTKLMELHPDLRDPLLKLHQDASAASGELKPLKQWQMRQLGLQAAFTILHGPTIGPLAESLTNKLEILRDISQNFPSRTNALVNVKLAKGFTETVKVAQGMLLNDAGIRPGSTHFYVNGMEVPLSTDIFALMEFLRHESKLIESFRNLGFTGVMATDTELEKLLHLPWLAVIRPRDVEAYRESSDSDVKMSCDNFVQQRANTNVLTTKESDIENLVRIVLLLLVLRTHTRERIIWVLEKKASWVNSIFSVLINGCQENAEREKILTDYYDLADLLIECKDFDSALELAENSSIIVEESVNTSRCDCCFPNLKANRIYLLIAKILLVWALLSVLIKQRKQLT</sequence>
<feature type="chain" id="PRO_5044838380" evidence="2">
    <location>
        <begin position="23"/>
        <end position="618"/>
    </location>
</feature>
<evidence type="ECO:0000256" key="1">
    <source>
        <dbReference type="SAM" id="Phobius"/>
    </source>
</evidence>
<dbReference type="InterPro" id="IPR040693">
    <property type="entry name" value="UGGT_TRXL_1"/>
</dbReference>
<dbReference type="InterPro" id="IPR009448">
    <property type="entry name" value="UDP-g_GGtrans"/>
</dbReference>
<dbReference type="PANTHER" id="PTHR11226">
    <property type="entry name" value="UDP-GLUCOSE GLYCOPROTEIN:GLUCOSYLTRANSFERASE"/>
    <property type="match status" value="1"/>
</dbReference>
<keyword evidence="1" id="KW-0472">Membrane</keyword>
<keyword evidence="6" id="KW-1185">Reference proteome</keyword>
<dbReference type="EMBL" id="JBJKFK010001937">
    <property type="protein sequence ID" value="KAL3311964.1"/>
    <property type="molecule type" value="Genomic_DNA"/>
</dbReference>
<accession>A0ABD2PXH3</accession>
<dbReference type="Pfam" id="PF18401">
    <property type="entry name" value="Thioredoxin_13"/>
    <property type="match status" value="1"/>
</dbReference>
<organism evidence="5 6">
    <name type="scientific">Cichlidogyrus casuarinus</name>
    <dbReference type="NCBI Taxonomy" id="1844966"/>
    <lineage>
        <taxon>Eukaryota</taxon>
        <taxon>Metazoa</taxon>
        <taxon>Spiralia</taxon>
        <taxon>Lophotrochozoa</taxon>
        <taxon>Platyhelminthes</taxon>
        <taxon>Monogenea</taxon>
        <taxon>Monopisthocotylea</taxon>
        <taxon>Dactylogyridea</taxon>
        <taxon>Ancyrocephalidae</taxon>
        <taxon>Cichlidogyrus</taxon>
    </lineage>
</organism>
<proteinExistence type="predicted"/>
<evidence type="ECO:0000259" key="4">
    <source>
        <dbReference type="Pfam" id="PF18401"/>
    </source>
</evidence>
<evidence type="ECO:0000256" key="2">
    <source>
        <dbReference type="SAM" id="SignalP"/>
    </source>
</evidence>
<dbReference type="Proteomes" id="UP001626550">
    <property type="component" value="Unassembled WGS sequence"/>
</dbReference>
<dbReference type="PANTHER" id="PTHR11226:SF0">
    <property type="entry name" value="UDP-GLUCOSE:GLYCOPROTEIN GLUCOSYLTRANSFERASE"/>
    <property type="match status" value="1"/>
</dbReference>
<reference evidence="5 6" key="1">
    <citation type="submission" date="2024-11" db="EMBL/GenBank/DDBJ databases">
        <title>Adaptive evolution of stress response genes in parasites aligns with host niche diversity.</title>
        <authorList>
            <person name="Hahn C."/>
            <person name="Resl P."/>
        </authorList>
    </citation>
    <scope>NUCLEOTIDE SEQUENCE [LARGE SCALE GENOMIC DNA]</scope>
    <source>
        <strain evidence="5">EGGRZ-B1_66</strain>
        <tissue evidence="5">Body</tissue>
    </source>
</reference>
<comment type="caution">
    <text evidence="5">The sequence shown here is derived from an EMBL/GenBank/DDBJ whole genome shotgun (WGS) entry which is preliminary data.</text>
</comment>
<gene>
    <name evidence="5" type="primary">UGGT2_2</name>
    <name evidence="5" type="ORF">Ciccas_009452</name>
</gene>
<evidence type="ECO:0000313" key="6">
    <source>
        <dbReference type="Proteomes" id="UP001626550"/>
    </source>
</evidence>
<name>A0ABD2PXH3_9PLAT</name>
<feature type="domain" description="UGGT thioredoxin-like" evidence="3">
    <location>
        <begin position="39"/>
        <end position="226"/>
    </location>
</feature>
<evidence type="ECO:0000313" key="5">
    <source>
        <dbReference type="EMBL" id="KAL3311964.1"/>
    </source>
</evidence>
<feature type="signal peptide" evidence="2">
    <location>
        <begin position="1"/>
        <end position="22"/>
    </location>
</feature>
<dbReference type="AlphaFoldDB" id="A0ABD2PXH3"/>
<dbReference type="InterPro" id="IPR040694">
    <property type="entry name" value="UGGT_TRXL_2"/>
</dbReference>
<dbReference type="Pfam" id="PF18400">
    <property type="entry name" value="Thioredoxin_12"/>
    <property type="match status" value="1"/>
</dbReference>
<feature type="domain" description="UGGT thioredoxin-like" evidence="4">
    <location>
        <begin position="305"/>
        <end position="433"/>
    </location>
</feature>
<protein>
    <submittedName>
        <fullName evidence="5">UDP-glucose:glycoprotein glucosyltransferase 2</fullName>
    </submittedName>
</protein>
<keyword evidence="1" id="KW-1133">Transmembrane helix</keyword>
<keyword evidence="2" id="KW-0732">Signal</keyword>
<feature type="transmembrane region" description="Helical" evidence="1">
    <location>
        <begin position="593"/>
        <end position="611"/>
    </location>
</feature>
<keyword evidence="1" id="KW-0812">Transmembrane</keyword>